<keyword evidence="8" id="KW-1185">Reference proteome</keyword>
<sequence>MHVLIVGSGIGGLTLAQCLRKQGISLEIFERTWTRTRAFRDRLLLSTRMTVLALRILPKYLSSAQNGFDFGTGS</sequence>
<dbReference type="InterPro" id="IPR002938">
    <property type="entry name" value="FAD-bd"/>
</dbReference>
<dbReference type="Pfam" id="PF01494">
    <property type="entry name" value="FAD_binding_3"/>
    <property type="match status" value="1"/>
</dbReference>
<dbReference type="SUPFAM" id="SSF51905">
    <property type="entry name" value="FAD/NAD(P)-binding domain"/>
    <property type="match status" value="1"/>
</dbReference>
<comment type="cofactor">
    <cofactor evidence="1">
        <name>FAD</name>
        <dbReference type="ChEBI" id="CHEBI:57692"/>
    </cofactor>
</comment>
<evidence type="ECO:0000256" key="5">
    <source>
        <dbReference type="ARBA" id="ARBA00023033"/>
    </source>
</evidence>
<name>A0AA39UZR0_9LECA</name>
<dbReference type="Proteomes" id="UP001166286">
    <property type="component" value="Unassembled WGS sequence"/>
</dbReference>
<accession>A0AA39UZR0</accession>
<dbReference type="PANTHER" id="PTHR47178">
    <property type="entry name" value="MONOOXYGENASE, FAD-BINDING"/>
    <property type="match status" value="1"/>
</dbReference>
<keyword evidence="2" id="KW-0285">Flavoprotein</keyword>
<dbReference type="EMBL" id="JAFEKC020000017">
    <property type="protein sequence ID" value="KAK0510012.1"/>
    <property type="molecule type" value="Genomic_DNA"/>
</dbReference>
<dbReference type="PANTHER" id="PTHR47178:SF6">
    <property type="entry name" value="FAD-BINDING DOMAIN-CONTAINING PROTEIN"/>
    <property type="match status" value="1"/>
</dbReference>
<gene>
    <name evidence="7" type="ORF">JMJ35_007406</name>
</gene>
<evidence type="ECO:0000256" key="3">
    <source>
        <dbReference type="ARBA" id="ARBA00022827"/>
    </source>
</evidence>
<keyword evidence="3" id="KW-0274">FAD</keyword>
<feature type="domain" description="FAD-binding" evidence="6">
    <location>
        <begin position="2"/>
        <end position="52"/>
    </location>
</feature>
<reference evidence="7" key="1">
    <citation type="submission" date="2023-03" db="EMBL/GenBank/DDBJ databases">
        <title>Complete genome of Cladonia borealis.</title>
        <authorList>
            <person name="Park H."/>
        </authorList>
    </citation>
    <scope>NUCLEOTIDE SEQUENCE</scope>
    <source>
        <strain evidence="7">ANT050790</strain>
    </source>
</reference>
<protein>
    <recommendedName>
        <fullName evidence="6">FAD-binding domain-containing protein</fullName>
    </recommendedName>
</protein>
<dbReference type="AlphaFoldDB" id="A0AA39UZR0"/>
<dbReference type="Gene3D" id="3.50.50.60">
    <property type="entry name" value="FAD/NAD(P)-binding domain"/>
    <property type="match status" value="1"/>
</dbReference>
<keyword evidence="4" id="KW-0560">Oxidoreductase</keyword>
<evidence type="ECO:0000256" key="4">
    <source>
        <dbReference type="ARBA" id="ARBA00023002"/>
    </source>
</evidence>
<organism evidence="7 8">
    <name type="scientific">Cladonia borealis</name>
    <dbReference type="NCBI Taxonomy" id="184061"/>
    <lineage>
        <taxon>Eukaryota</taxon>
        <taxon>Fungi</taxon>
        <taxon>Dikarya</taxon>
        <taxon>Ascomycota</taxon>
        <taxon>Pezizomycotina</taxon>
        <taxon>Lecanoromycetes</taxon>
        <taxon>OSLEUM clade</taxon>
        <taxon>Lecanoromycetidae</taxon>
        <taxon>Lecanorales</taxon>
        <taxon>Lecanorineae</taxon>
        <taxon>Cladoniaceae</taxon>
        <taxon>Cladonia</taxon>
    </lineage>
</organism>
<proteinExistence type="predicted"/>
<dbReference type="GO" id="GO:0004497">
    <property type="term" value="F:monooxygenase activity"/>
    <property type="evidence" value="ECO:0007669"/>
    <property type="project" value="UniProtKB-KW"/>
</dbReference>
<evidence type="ECO:0000256" key="2">
    <source>
        <dbReference type="ARBA" id="ARBA00022630"/>
    </source>
</evidence>
<comment type="caution">
    <text evidence="7">The sequence shown here is derived from an EMBL/GenBank/DDBJ whole genome shotgun (WGS) entry which is preliminary data.</text>
</comment>
<dbReference type="GO" id="GO:0071949">
    <property type="term" value="F:FAD binding"/>
    <property type="evidence" value="ECO:0007669"/>
    <property type="project" value="InterPro"/>
</dbReference>
<evidence type="ECO:0000259" key="6">
    <source>
        <dbReference type="Pfam" id="PF01494"/>
    </source>
</evidence>
<dbReference type="InterPro" id="IPR036188">
    <property type="entry name" value="FAD/NAD-bd_sf"/>
</dbReference>
<evidence type="ECO:0000313" key="7">
    <source>
        <dbReference type="EMBL" id="KAK0510012.1"/>
    </source>
</evidence>
<keyword evidence="5" id="KW-0503">Monooxygenase</keyword>
<evidence type="ECO:0000256" key="1">
    <source>
        <dbReference type="ARBA" id="ARBA00001974"/>
    </source>
</evidence>
<evidence type="ECO:0000313" key="8">
    <source>
        <dbReference type="Proteomes" id="UP001166286"/>
    </source>
</evidence>